<comment type="cofactor">
    <cofactor evidence="1">
        <name>Mg(2+)</name>
        <dbReference type="ChEBI" id="CHEBI:18420"/>
    </cofactor>
</comment>
<keyword evidence="5" id="KW-0119">Carbohydrate metabolism</keyword>
<evidence type="ECO:0000256" key="2">
    <source>
        <dbReference type="ARBA" id="ARBA00022723"/>
    </source>
</evidence>
<feature type="non-terminal residue" evidence="7">
    <location>
        <position position="1"/>
    </location>
</feature>
<evidence type="ECO:0000256" key="1">
    <source>
        <dbReference type="ARBA" id="ARBA00001946"/>
    </source>
</evidence>
<keyword evidence="4" id="KW-0413">Isomerase</keyword>
<dbReference type="GO" id="GO:0046872">
    <property type="term" value="F:metal ion binding"/>
    <property type="evidence" value="ECO:0007669"/>
    <property type="project" value="UniProtKB-KW"/>
</dbReference>
<dbReference type="GO" id="GO:0004614">
    <property type="term" value="F:phosphoglucomutase activity"/>
    <property type="evidence" value="ECO:0007669"/>
    <property type="project" value="InterPro"/>
</dbReference>
<dbReference type="EMBL" id="LXQA010069945">
    <property type="protein sequence ID" value="MCI08691.1"/>
    <property type="molecule type" value="Genomic_DNA"/>
</dbReference>
<sequence length="75" mass="8253">EAIPYFKDSVKGLARSMPTSGALDRVAEKLNLPFFEVPTGWKFFGNLMDAGNLSICGEESFGTGSDHIREKDGIW</sequence>
<dbReference type="PANTHER" id="PTHR22573:SF59">
    <property type="entry name" value="PHOSPHOGLUCOMUTASE, CHLOROPLASTIC"/>
    <property type="match status" value="1"/>
</dbReference>
<keyword evidence="8" id="KW-1185">Reference proteome</keyword>
<feature type="domain" description="Alpha-D-phosphohexomutase alpha/beta/alpha" evidence="6">
    <location>
        <begin position="12"/>
        <end position="75"/>
    </location>
</feature>
<dbReference type="Proteomes" id="UP000265520">
    <property type="component" value="Unassembled WGS sequence"/>
</dbReference>
<dbReference type="GO" id="GO:0005829">
    <property type="term" value="C:cytosol"/>
    <property type="evidence" value="ECO:0007669"/>
    <property type="project" value="TreeGrafter"/>
</dbReference>
<reference evidence="7 8" key="1">
    <citation type="journal article" date="2018" name="Front. Plant Sci.">
        <title>Red Clover (Trifolium pratense) and Zigzag Clover (T. medium) - A Picture of Genomic Similarities and Differences.</title>
        <authorList>
            <person name="Dluhosova J."/>
            <person name="Istvanek J."/>
            <person name="Nedelnik J."/>
            <person name="Repkova J."/>
        </authorList>
    </citation>
    <scope>NUCLEOTIDE SEQUENCE [LARGE SCALE GENOMIC DNA]</scope>
    <source>
        <strain evidence="8">cv. 10/8</strain>
        <tissue evidence="7">Leaf</tissue>
    </source>
</reference>
<dbReference type="Pfam" id="PF02880">
    <property type="entry name" value="PGM_PMM_III"/>
    <property type="match status" value="1"/>
</dbReference>
<evidence type="ECO:0000313" key="8">
    <source>
        <dbReference type="Proteomes" id="UP000265520"/>
    </source>
</evidence>
<protein>
    <submittedName>
        <fullName evidence="7">Phosphoglucomutase chloroplastic-like</fullName>
    </submittedName>
</protein>
<keyword evidence="3" id="KW-0460">Magnesium</keyword>
<evidence type="ECO:0000313" key="7">
    <source>
        <dbReference type="EMBL" id="MCI08691.1"/>
    </source>
</evidence>
<dbReference type="Gene3D" id="3.40.120.10">
    <property type="entry name" value="Alpha-D-Glucose-1,6-Bisphosphate, subunit A, domain 3"/>
    <property type="match status" value="1"/>
</dbReference>
<evidence type="ECO:0000259" key="6">
    <source>
        <dbReference type="Pfam" id="PF02880"/>
    </source>
</evidence>
<keyword evidence="2" id="KW-0479">Metal-binding</keyword>
<dbReference type="InterPro" id="IPR016055">
    <property type="entry name" value="A-D-PHexomutase_a/b/a-I/II/III"/>
</dbReference>
<dbReference type="InterPro" id="IPR045244">
    <property type="entry name" value="PGM"/>
</dbReference>
<name>A0A392P984_9FABA</name>
<proteinExistence type="predicted"/>
<organism evidence="7 8">
    <name type="scientific">Trifolium medium</name>
    <dbReference type="NCBI Taxonomy" id="97028"/>
    <lineage>
        <taxon>Eukaryota</taxon>
        <taxon>Viridiplantae</taxon>
        <taxon>Streptophyta</taxon>
        <taxon>Embryophyta</taxon>
        <taxon>Tracheophyta</taxon>
        <taxon>Spermatophyta</taxon>
        <taxon>Magnoliopsida</taxon>
        <taxon>eudicotyledons</taxon>
        <taxon>Gunneridae</taxon>
        <taxon>Pentapetalae</taxon>
        <taxon>rosids</taxon>
        <taxon>fabids</taxon>
        <taxon>Fabales</taxon>
        <taxon>Fabaceae</taxon>
        <taxon>Papilionoideae</taxon>
        <taxon>50 kb inversion clade</taxon>
        <taxon>NPAAA clade</taxon>
        <taxon>Hologalegina</taxon>
        <taxon>IRL clade</taxon>
        <taxon>Trifolieae</taxon>
        <taxon>Trifolium</taxon>
    </lineage>
</organism>
<evidence type="ECO:0000256" key="5">
    <source>
        <dbReference type="ARBA" id="ARBA00023277"/>
    </source>
</evidence>
<evidence type="ECO:0000256" key="3">
    <source>
        <dbReference type="ARBA" id="ARBA00022842"/>
    </source>
</evidence>
<dbReference type="InterPro" id="IPR005846">
    <property type="entry name" value="A-D-PHexomutase_a/b/a-III"/>
</dbReference>
<comment type="caution">
    <text evidence="7">The sequence shown here is derived from an EMBL/GenBank/DDBJ whole genome shotgun (WGS) entry which is preliminary data.</text>
</comment>
<dbReference type="PANTHER" id="PTHR22573">
    <property type="entry name" value="PHOSPHOHEXOMUTASE FAMILY MEMBER"/>
    <property type="match status" value="1"/>
</dbReference>
<evidence type="ECO:0000256" key="4">
    <source>
        <dbReference type="ARBA" id="ARBA00023235"/>
    </source>
</evidence>
<accession>A0A392P984</accession>
<dbReference type="SUPFAM" id="SSF53738">
    <property type="entry name" value="Phosphoglucomutase, first 3 domains"/>
    <property type="match status" value="1"/>
</dbReference>
<dbReference type="AlphaFoldDB" id="A0A392P984"/>
<dbReference type="GO" id="GO:0005975">
    <property type="term" value="P:carbohydrate metabolic process"/>
    <property type="evidence" value="ECO:0007669"/>
    <property type="project" value="InterPro"/>
</dbReference>